<dbReference type="Proteomes" id="UP000636800">
    <property type="component" value="Unassembled WGS sequence"/>
</dbReference>
<evidence type="ECO:0000256" key="4">
    <source>
        <dbReference type="SAM" id="MobiDB-lite"/>
    </source>
</evidence>
<reference evidence="5 6" key="1">
    <citation type="journal article" date="2020" name="Nat. Food">
        <title>A phased Vanilla planifolia genome enables genetic improvement of flavour and production.</title>
        <authorList>
            <person name="Hasing T."/>
            <person name="Tang H."/>
            <person name="Brym M."/>
            <person name="Khazi F."/>
            <person name="Huang T."/>
            <person name="Chambers A.H."/>
        </authorList>
    </citation>
    <scope>NUCLEOTIDE SEQUENCE [LARGE SCALE GENOMIC DNA]</scope>
    <source>
        <tissue evidence="5">Leaf</tissue>
    </source>
</reference>
<keyword evidence="2" id="KW-0677">Repeat</keyword>
<dbReference type="PANTHER" id="PTHR15574">
    <property type="entry name" value="WD REPEAT DOMAIN-CONTAINING FAMILY"/>
    <property type="match status" value="1"/>
</dbReference>
<dbReference type="GO" id="GO:0045717">
    <property type="term" value="P:negative regulation of fatty acid biosynthetic process"/>
    <property type="evidence" value="ECO:0007669"/>
    <property type="project" value="TreeGrafter"/>
</dbReference>
<dbReference type="FunFam" id="2.130.10.10:FF:002473">
    <property type="entry name" value="Transducin family protein / WD-40 repeat family protein"/>
    <property type="match status" value="1"/>
</dbReference>
<dbReference type="InterPro" id="IPR011990">
    <property type="entry name" value="TPR-like_helical_dom_sf"/>
</dbReference>
<accession>A0A835RF28</accession>
<gene>
    <name evidence="5" type="ORF">HPP92_009332</name>
</gene>
<evidence type="ECO:0000256" key="2">
    <source>
        <dbReference type="ARBA" id="ARBA00022737"/>
    </source>
</evidence>
<dbReference type="GO" id="GO:0005737">
    <property type="term" value="C:cytoplasm"/>
    <property type="evidence" value="ECO:0007669"/>
    <property type="project" value="TreeGrafter"/>
</dbReference>
<comment type="caution">
    <text evidence="5">The sequence shown here is derived from an EMBL/GenBank/DDBJ whole genome shotgun (WGS) entry which is preliminary data.</text>
</comment>
<dbReference type="Gene3D" id="2.130.10.10">
    <property type="entry name" value="YVTN repeat-like/Quinoprotein amine dehydrogenase"/>
    <property type="match status" value="2"/>
</dbReference>
<dbReference type="Pfam" id="PF00400">
    <property type="entry name" value="WD40"/>
    <property type="match status" value="2"/>
</dbReference>
<dbReference type="InterPro" id="IPR001680">
    <property type="entry name" value="WD40_rpt"/>
</dbReference>
<evidence type="ECO:0000313" key="6">
    <source>
        <dbReference type="Proteomes" id="UP000636800"/>
    </source>
</evidence>
<dbReference type="PROSITE" id="PS50294">
    <property type="entry name" value="WD_REPEATS_REGION"/>
    <property type="match status" value="1"/>
</dbReference>
<dbReference type="Gene3D" id="1.25.40.10">
    <property type="entry name" value="Tetratricopeptide repeat domain"/>
    <property type="match status" value="1"/>
</dbReference>
<name>A0A835RF28_VANPL</name>
<proteinExistence type="predicted"/>
<keyword evidence="1 3" id="KW-0853">WD repeat</keyword>
<dbReference type="PROSITE" id="PS50082">
    <property type="entry name" value="WD_REPEATS_2"/>
    <property type="match status" value="2"/>
</dbReference>
<evidence type="ECO:0000256" key="1">
    <source>
        <dbReference type="ARBA" id="ARBA00022574"/>
    </source>
</evidence>
<dbReference type="SUPFAM" id="SSF48452">
    <property type="entry name" value="TPR-like"/>
    <property type="match status" value="1"/>
</dbReference>
<dbReference type="SUPFAM" id="SSF50978">
    <property type="entry name" value="WD40 repeat-like"/>
    <property type="match status" value="1"/>
</dbReference>
<dbReference type="SMART" id="SM00320">
    <property type="entry name" value="WD40"/>
    <property type="match status" value="6"/>
</dbReference>
<sequence length="830" mass="92886">MESWNFPDGNVGNLLEKRCINPVLDMNRHLQMHSSLVQRLTLDEVMEGHLGCVNAISWNSTGSLLISGSDDTRVNIWSYSMRELIHSIDTGHSGNIFCTKFVPETRDEMVVSGAGDAEVRLFNLSGSAGKRGEICTMEPSALFQCHSSRVKKLAVEVGNPNIVWSASEDGTLRQHDLRECSTCPPAGSSNQECRNVLLDLRSGAKKSLFDPAKLHLSLKSCDISATRPHQILVGGSDAFARLYDRRMLPPLSSCQTKAKPPPCVCYFCPMHLSERRRSSLHLTHVTFSPNGDELLLSYSGEHAYLMDVNHGGQTISSYSVSDVSKLSPIIDCGNTDLPPQIGSSVQFTGSKRHLRRLDACKRLMLAAAKTLEEGWDVCHGIEMCNEVLHGKGPAVDPSLQHECLCIRAALLLKKKWKNDVHMAIRDCKDAHRINPCSFRAYYHMSEALLQLRKHKEALEYALAAHKSDPSNSEGAEQVASIRKLIAAAEAEKKRKDGEDSSQGDLPYGRLKSLRKVILRTDFNSEGSPEGHEYERDDSDYEEEMELDFETSVSGDEIHNNESNILRGSLNFRFHRRGDSNEENVSNGLHVSLPSSIRHENCYEPEGAIDMKQRYVGHCNVGTDIKQASFLGRQGDFVASGSDDGRWFIWEKRTGRLVKVLLGDEAVVNCVQCHPCDCAVATSGIDNTIKMWNPKEKTPCVRHGAAEPDMVLSILESNQRKLLRNREALLKDFGKALRMKPVCYLFSVATKIIRSFRILKETALLICCSPQSMKYHFLQWTRAWLLLGIGRMQFMDYSDTSPSDESQLGSQWSVSIELLRSWLSMVSRHRA</sequence>
<dbReference type="InterPro" id="IPR036322">
    <property type="entry name" value="WD40_repeat_dom_sf"/>
</dbReference>
<dbReference type="EMBL" id="JADCNL010000004">
    <property type="protein sequence ID" value="KAG0485253.1"/>
    <property type="molecule type" value="Genomic_DNA"/>
</dbReference>
<keyword evidence="6" id="KW-1185">Reference proteome</keyword>
<dbReference type="GO" id="GO:0080008">
    <property type="term" value="C:Cul4-RING E3 ubiquitin ligase complex"/>
    <property type="evidence" value="ECO:0007669"/>
    <property type="project" value="TreeGrafter"/>
</dbReference>
<feature type="repeat" description="WD" evidence="3">
    <location>
        <begin position="46"/>
        <end position="87"/>
    </location>
</feature>
<protein>
    <recommendedName>
        <fullName evidence="7">WD and tetratricopeptide repeats protein 1</fullName>
    </recommendedName>
</protein>
<dbReference type="AlphaFoldDB" id="A0A835RF28"/>
<evidence type="ECO:0000256" key="3">
    <source>
        <dbReference type="PROSITE-ProRule" id="PRU00221"/>
    </source>
</evidence>
<dbReference type="OrthoDB" id="1846553at2759"/>
<feature type="region of interest" description="Disordered" evidence="4">
    <location>
        <begin position="521"/>
        <end position="540"/>
    </location>
</feature>
<dbReference type="InterPro" id="IPR015943">
    <property type="entry name" value="WD40/YVTN_repeat-like_dom_sf"/>
</dbReference>
<dbReference type="InterPro" id="IPR045151">
    <property type="entry name" value="DCAF8"/>
</dbReference>
<evidence type="ECO:0000313" key="5">
    <source>
        <dbReference type="EMBL" id="KAG0485253.1"/>
    </source>
</evidence>
<feature type="repeat" description="WD" evidence="3">
    <location>
        <begin position="660"/>
        <end position="692"/>
    </location>
</feature>
<dbReference type="PANTHER" id="PTHR15574:SF40">
    <property type="entry name" value="WD AND TETRATRICOPEPTIDE REPEATS PROTEIN 1"/>
    <property type="match status" value="1"/>
</dbReference>
<organism evidence="5 6">
    <name type="scientific">Vanilla planifolia</name>
    <name type="common">Vanilla</name>
    <dbReference type="NCBI Taxonomy" id="51239"/>
    <lineage>
        <taxon>Eukaryota</taxon>
        <taxon>Viridiplantae</taxon>
        <taxon>Streptophyta</taxon>
        <taxon>Embryophyta</taxon>
        <taxon>Tracheophyta</taxon>
        <taxon>Spermatophyta</taxon>
        <taxon>Magnoliopsida</taxon>
        <taxon>Liliopsida</taxon>
        <taxon>Asparagales</taxon>
        <taxon>Orchidaceae</taxon>
        <taxon>Vanilloideae</taxon>
        <taxon>Vanilleae</taxon>
        <taxon>Vanilla</taxon>
    </lineage>
</organism>
<evidence type="ECO:0008006" key="7">
    <source>
        <dbReference type="Google" id="ProtNLM"/>
    </source>
</evidence>